<organism evidence="5 6">
    <name type="scientific">Calycina marina</name>
    <dbReference type="NCBI Taxonomy" id="1763456"/>
    <lineage>
        <taxon>Eukaryota</taxon>
        <taxon>Fungi</taxon>
        <taxon>Dikarya</taxon>
        <taxon>Ascomycota</taxon>
        <taxon>Pezizomycotina</taxon>
        <taxon>Leotiomycetes</taxon>
        <taxon>Helotiales</taxon>
        <taxon>Pezizellaceae</taxon>
        <taxon>Calycina</taxon>
    </lineage>
</organism>
<dbReference type="EMBL" id="MU254036">
    <property type="protein sequence ID" value="KAG9242790.1"/>
    <property type="molecule type" value="Genomic_DNA"/>
</dbReference>
<feature type="region of interest" description="Disordered" evidence="4">
    <location>
        <begin position="321"/>
        <end position="356"/>
    </location>
</feature>
<dbReference type="Proteomes" id="UP000887226">
    <property type="component" value="Unassembled WGS sequence"/>
</dbReference>
<dbReference type="InterPro" id="IPR011990">
    <property type="entry name" value="TPR-like_helical_dom_sf"/>
</dbReference>
<sequence length="1426" mass="158652">MSTSKAALKAIGAAIKAQNYDEVIEQSQKLVLEDPKSYKGKLSLGFALDKLSRYDDAEKAYDAATKLKEYDPQAWQGLVKIFEKQSSGRASQYQRAALKLAEIYMQLDDKYRCQDVIDKFLGWVKREGTKLQYRQALEIVLPTSPIYNYLEGRIPHPSRTYQDIAQITEFEEKERINREIGERRTRLGAKIGKVTVEVKREVLRDSDLEDIYRKIIDWTLDDEIRRQYEEKLLQRCLETLTVLPPGQERNEERAKVLKLATDIVIIKHPFKQAWDVAIEWRDPKEIQDLDASILREYCTFFPMSGLTQVLRGYLSSEISPFPPPSSTPVTQAVEPPEESKSGSDDSDDDEGGGISLARDTLLNGEDRLVVMIEGMSDAPKSILAHRLMGQFYQFLDEHESVVELMRNARRLVGEEATRTGVSFQNSSEAITSLLGTALVFYQSPKNHPEAKVLFQDLLIRDATSTPALIGIGLIFEEEEDFASATDFLERALQRDGSNVRIRTEAAWVKALAGGYERGKDELEACLPRINGKDLQSRELLAQTQYRIGMCLWNLDTSNVARKDRSGAYSYFLAALKSNLNYAPAYTSVGLFYADYSKDKKRARKCFQKAFELSPSEFIAAERLATIFASQSEWELVEAVAQRVVDSGKVKPVPGSKKKGISWPFAALGVAELNKQDYAKSIVSFQSALRIAPNDYNSWVGLGEVYHHLGRYVAATKAFQHAEQFEEGIQQEGSGETWFAKHMLANVRRELGEYEKAIDGYKSVLETRPGETGVAIALIQTLVESAWDGIDKGLFGYAAERAKDAIQRATKLANARSDAFNLWRAVGDACSIFSWIQDKIHEFPFGAIEEVLHAGESRDAFDVLSEIDGVSGDIVFAKVLYPKDEQEGLDLTRCLHAAILAHKRAIQAAANDSHARAVAYFNLGWAEYRAHGCLMPVLKKRSTRYLKAAVRCFKRAIEYEAGNSEFWNALGVVTSEINPSVAQHSFVRSLFLNERSAQTWTNLASLYLLQNDIKLANDAFTRAQSIDPDFAHAWVGQGMIALMTDNPKEADLLFTHAMEISESSSLITKNQFCQAAFDHILSAKITPSAIDLVQPIFALQQIHSMDPKNISIHHLSALFLERIDDLASSVKILAEISSTVEADYEVTESPASLSRYALAKADLARSQLAVGQYSDAIESGDIALQLSADDAGNELSAESRQICRLSAHLTAGLAHYYSNYPKSALEYFEPALEESTYNPDAVCLFAQVLWASEDETSRIQARDMLFNSTEKNPEHVQSIILLGIVALLDHDAESLDAAETTLEDLRATHSLTEQEQAEVGEVLHVIAIFSGDDAETAVLTEAQTAVVLHPNQSHGWGQLADIPESGFAMEMALKTALKAVSPHSILPAGDLSNAFIGTGKAGDIQRGLFVRPWGQCSWTSLIETVAS</sequence>
<dbReference type="PROSITE" id="PS50005">
    <property type="entry name" value="TPR"/>
    <property type="match status" value="5"/>
</dbReference>
<dbReference type="Pfam" id="PF18833">
    <property type="entry name" value="TPR_22"/>
    <property type="match status" value="1"/>
</dbReference>
<comment type="caution">
    <text evidence="5">The sequence shown here is derived from an EMBL/GenBank/DDBJ whole genome shotgun (WGS) entry which is preliminary data.</text>
</comment>
<evidence type="ECO:0000313" key="6">
    <source>
        <dbReference type="Proteomes" id="UP000887226"/>
    </source>
</evidence>
<dbReference type="InterPro" id="IPR019734">
    <property type="entry name" value="TPR_rpt"/>
</dbReference>
<feature type="repeat" description="TPR" evidence="3">
    <location>
        <begin position="695"/>
        <end position="728"/>
    </location>
</feature>
<gene>
    <name evidence="5" type="ORF">BJ878DRAFT_153891</name>
</gene>
<name>A0A9P8CDN1_9HELO</name>
<evidence type="ECO:0000256" key="2">
    <source>
        <dbReference type="ARBA" id="ARBA00022803"/>
    </source>
</evidence>
<dbReference type="PANTHER" id="PTHR15704:SF7">
    <property type="entry name" value="SUPERKILLER COMPLEX PROTEIN 3"/>
    <property type="match status" value="1"/>
</dbReference>
<keyword evidence="2 3" id="KW-0802">TPR repeat</keyword>
<accession>A0A9P8CDN1</accession>
<evidence type="ECO:0000256" key="1">
    <source>
        <dbReference type="ARBA" id="ARBA00022737"/>
    </source>
</evidence>
<keyword evidence="1" id="KW-0677">Repeat</keyword>
<dbReference type="OrthoDB" id="421075at2759"/>
<dbReference type="InterPro" id="IPR040962">
    <property type="entry name" value="TPR_22"/>
</dbReference>
<proteinExistence type="predicted"/>
<dbReference type="InterPro" id="IPR039226">
    <property type="entry name" value="Ski3/TTC37"/>
</dbReference>
<evidence type="ECO:0008006" key="7">
    <source>
        <dbReference type="Google" id="ProtNLM"/>
    </source>
</evidence>
<keyword evidence="6" id="KW-1185">Reference proteome</keyword>
<reference evidence="5" key="1">
    <citation type="journal article" date="2021" name="IMA Fungus">
        <title>Genomic characterization of three marine fungi, including Emericellopsis atlantica sp. nov. with signatures of a generalist lifestyle and marine biomass degradation.</title>
        <authorList>
            <person name="Hagestad O.C."/>
            <person name="Hou L."/>
            <person name="Andersen J.H."/>
            <person name="Hansen E.H."/>
            <person name="Altermark B."/>
            <person name="Li C."/>
            <person name="Kuhnert E."/>
            <person name="Cox R.J."/>
            <person name="Crous P.W."/>
            <person name="Spatafora J.W."/>
            <person name="Lail K."/>
            <person name="Amirebrahimi M."/>
            <person name="Lipzen A."/>
            <person name="Pangilinan J."/>
            <person name="Andreopoulos W."/>
            <person name="Hayes R.D."/>
            <person name="Ng V."/>
            <person name="Grigoriev I.V."/>
            <person name="Jackson S.A."/>
            <person name="Sutton T.D.S."/>
            <person name="Dobson A.D.W."/>
            <person name="Rama T."/>
        </authorList>
    </citation>
    <scope>NUCLEOTIDE SEQUENCE</scope>
    <source>
        <strain evidence="5">TRa3180A</strain>
    </source>
</reference>
<evidence type="ECO:0000256" key="3">
    <source>
        <dbReference type="PROSITE-ProRule" id="PRU00339"/>
    </source>
</evidence>
<evidence type="ECO:0000313" key="5">
    <source>
        <dbReference type="EMBL" id="KAG9242790.1"/>
    </source>
</evidence>
<dbReference type="GO" id="GO:0055087">
    <property type="term" value="C:Ski complex"/>
    <property type="evidence" value="ECO:0007669"/>
    <property type="project" value="InterPro"/>
</dbReference>
<evidence type="ECO:0000256" key="4">
    <source>
        <dbReference type="SAM" id="MobiDB-lite"/>
    </source>
</evidence>
<feature type="repeat" description="TPR" evidence="3">
    <location>
        <begin position="737"/>
        <end position="770"/>
    </location>
</feature>
<feature type="repeat" description="TPR" evidence="3">
    <location>
        <begin position="661"/>
        <end position="694"/>
    </location>
</feature>
<dbReference type="Gene3D" id="1.25.40.10">
    <property type="entry name" value="Tetratricopeptide repeat domain"/>
    <property type="match status" value="4"/>
</dbReference>
<feature type="repeat" description="TPR" evidence="3">
    <location>
        <begin position="465"/>
        <end position="498"/>
    </location>
</feature>
<protein>
    <recommendedName>
        <fullName evidence="7">Superkiller protein 3</fullName>
    </recommendedName>
</protein>
<dbReference type="PANTHER" id="PTHR15704">
    <property type="entry name" value="SUPERKILLER 3 PROTEIN-RELATED"/>
    <property type="match status" value="1"/>
</dbReference>
<feature type="repeat" description="TPR" evidence="3">
    <location>
        <begin position="996"/>
        <end position="1029"/>
    </location>
</feature>
<dbReference type="Pfam" id="PF13432">
    <property type="entry name" value="TPR_16"/>
    <property type="match status" value="1"/>
</dbReference>
<dbReference type="GO" id="GO:0006401">
    <property type="term" value="P:RNA catabolic process"/>
    <property type="evidence" value="ECO:0007669"/>
    <property type="project" value="InterPro"/>
</dbReference>
<dbReference type="SMART" id="SM00028">
    <property type="entry name" value="TPR"/>
    <property type="match status" value="10"/>
</dbReference>
<dbReference type="Pfam" id="PF13181">
    <property type="entry name" value="TPR_8"/>
    <property type="match status" value="2"/>
</dbReference>
<dbReference type="SUPFAM" id="SSF48452">
    <property type="entry name" value="TPR-like"/>
    <property type="match status" value="5"/>
</dbReference>